<comment type="caution">
    <text evidence="2">The sequence shown here is derived from an EMBL/GenBank/DDBJ whole genome shotgun (WGS) entry which is preliminary data.</text>
</comment>
<dbReference type="InterPro" id="IPR000182">
    <property type="entry name" value="GNAT_dom"/>
</dbReference>
<accession>A0A926E513</accession>
<sequence length="207" mass="23711">MVSLEEYLSNPCGTLSIPFWKAETIRLPDNMRIIHQSRFFPESFAEYTDEPYFRLYHDLQAIPKPDLPQIELLPCKRPDDMVSLINGSYIDLQVDRRQIESYTKTPIYAPDLWLLATEKNTGKIVGGGIADYHEETGELILEWIQVLPEYRRKGIGRAIVNELLARKQGAAQFATVSGKANNPDNPEALYRACGFTGQDIWHVLRKK</sequence>
<dbReference type="SUPFAM" id="SSF55729">
    <property type="entry name" value="Acyl-CoA N-acyltransferases (Nat)"/>
    <property type="match status" value="1"/>
</dbReference>
<dbReference type="RefSeq" id="WP_249294244.1">
    <property type="nucleotide sequence ID" value="NZ_JACRSV010000001.1"/>
</dbReference>
<evidence type="ECO:0000313" key="3">
    <source>
        <dbReference type="Proteomes" id="UP000610760"/>
    </source>
</evidence>
<protein>
    <submittedName>
        <fullName evidence="2">GNAT family N-acetyltransferase</fullName>
    </submittedName>
</protein>
<gene>
    <name evidence="2" type="ORF">H8710_04595</name>
</gene>
<dbReference type="GO" id="GO:0016747">
    <property type="term" value="F:acyltransferase activity, transferring groups other than amino-acyl groups"/>
    <property type="evidence" value="ECO:0007669"/>
    <property type="project" value="InterPro"/>
</dbReference>
<reference evidence="2" key="1">
    <citation type="submission" date="2020-08" db="EMBL/GenBank/DDBJ databases">
        <title>Genome public.</title>
        <authorList>
            <person name="Liu C."/>
            <person name="Sun Q."/>
        </authorList>
    </citation>
    <scope>NUCLEOTIDE SEQUENCE</scope>
    <source>
        <strain evidence="2">NSJ-33</strain>
    </source>
</reference>
<dbReference type="CDD" id="cd04301">
    <property type="entry name" value="NAT_SF"/>
    <property type="match status" value="1"/>
</dbReference>
<evidence type="ECO:0000259" key="1">
    <source>
        <dbReference type="PROSITE" id="PS51186"/>
    </source>
</evidence>
<dbReference type="EMBL" id="JACRSV010000001">
    <property type="protein sequence ID" value="MBC8559346.1"/>
    <property type="molecule type" value="Genomic_DNA"/>
</dbReference>
<name>A0A926E513_9FIRM</name>
<dbReference type="InterPro" id="IPR016181">
    <property type="entry name" value="Acyl_CoA_acyltransferase"/>
</dbReference>
<dbReference type="AlphaFoldDB" id="A0A926E513"/>
<organism evidence="2 3">
    <name type="scientific">Fumia xinanensis</name>
    <dbReference type="NCBI Taxonomy" id="2763659"/>
    <lineage>
        <taxon>Bacteria</taxon>
        <taxon>Bacillati</taxon>
        <taxon>Bacillota</taxon>
        <taxon>Clostridia</taxon>
        <taxon>Eubacteriales</taxon>
        <taxon>Oscillospiraceae</taxon>
        <taxon>Fumia</taxon>
    </lineage>
</organism>
<feature type="domain" description="N-acetyltransferase" evidence="1">
    <location>
        <begin position="68"/>
        <end position="207"/>
    </location>
</feature>
<evidence type="ECO:0000313" key="2">
    <source>
        <dbReference type="EMBL" id="MBC8559346.1"/>
    </source>
</evidence>
<dbReference type="Pfam" id="PF13508">
    <property type="entry name" value="Acetyltransf_7"/>
    <property type="match status" value="1"/>
</dbReference>
<dbReference type="Proteomes" id="UP000610760">
    <property type="component" value="Unassembled WGS sequence"/>
</dbReference>
<dbReference type="PROSITE" id="PS51186">
    <property type="entry name" value="GNAT"/>
    <property type="match status" value="1"/>
</dbReference>
<dbReference type="Gene3D" id="3.40.630.30">
    <property type="match status" value="1"/>
</dbReference>
<proteinExistence type="predicted"/>
<keyword evidence="3" id="KW-1185">Reference proteome</keyword>